<evidence type="ECO:0000256" key="1">
    <source>
        <dbReference type="ARBA" id="ARBA00004567"/>
    </source>
</evidence>
<feature type="compositionally biased region" description="Low complexity" evidence="6">
    <location>
        <begin position="106"/>
        <end position="147"/>
    </location>
</feature>
<dbReference type="AlphaFoldDB" id="A0A2G8S526"/>
<accession>A0A2G8S526</accession>
<dbReference type="InterPro" id="IPR025574">
    <property type="entry name" value="Nucleoporin_FG_rpt"/>
</dbReference>
<feature type="compositionally biased region" description="Low complexity" evidence="6">
    <location>
        <begin position="254"/>
        <end position="273"/>
    </location>
</feature>
<dbReference type="InterPro" id="IPR024864">
    <property type="entry name" value="Nup54/Nup57/Nup44"/>
</dbReference>
<keyword evidence="3" id="KW-0653">Protein transport</keyword>
<keyword evidence="9" id="KW-1185">Reference proteome</keyword>
<feature type="coiled-coil region" evidence="5">
    <location>
        <begin position="389"/>
        <end position="423"/>
    </location>
</feature>
<keyword evidence="4" id="KW-0539">Nucleus</keyword>
<gene>
    <name evidence="8" type="ORF">GSI_08935</name>
</gene>
<organism evidence="8 9">
    <name type="scientific">Ganoderma sinense ZZ0214-1</name>
    <dbReference type="NCBI Taxonomy" id="1077348"/>
    <lineage>
        <taxon>Eukaryota</taxon>
        <taxon>Fungi</taxon>
        <taxon>Dikarya</taxon>
        <taxon>Basidiomycota</taxon>
        <taxon>Agaricomycotina</taxon>
        <taxon>Agaricomycetes</taxon>
        <taxon>Polyporales</taxon>
        <taxon>Polyporaceae</taxon>
        <taxon>Ganoderma</taxon>
    </lineage>
</organism>
<feature type="compositionally biased region" description="Polar residues" evidence="6">
    <location>
        <begin position="232"/>
        <end position="244"/>
    </location>
</feature>
<dbReference type="GO" id="GO:0006607">
    <property type="term" value="P:NLS-bearing protein import into nucleus"/>
    <property type="evidence" value="ECO:0007669"/>
    <property type="project" value="TreeGrafter"/>
</dbReference>
<evidence type="ECO:0000256" key="6">
    <source>
        <dbReference type="SAM" id="MobiDB-lite"/>
    </source>
</evidence>
<keyword evidence="2" id="KW-0813">Transport</keyword>
<dbReference type="STRING" id="1077348.A0A2G8S526"/>
<comment type="subcellular location">
    <subcellularLocation>
        <location evidence="1">Nucleus</location>
        <location evidence="1">Nuclear pore complex</location>
    </subcellularLocation>
</comment>
<dbReference type="Pfam" id="PF13874">
    <property type="entry name" value="Nup54"/>
    <property type="match status" value="1"/>
</dbReference>
<feature type="compositionally biased region" description="Low complexity" evidence="6">
    <location>
        <begin position="200"/>
        <end position="223"/>
    </location>
</feature>
<evidence type="ECO:0000313" key="8">
    <source>
        <dbReference type="EMBL" id="PIL28889.1"/>
    </source>
</evidence>
<evidence type="ECO:0000256" key="4">
    <source>
        <dbReference type="ARBA" id="ARBA00023242"/>
    </source>
</evidence>
<keyword evidence="5" id="KW-0175">Coiled coil</keyword>
<feature type="domain" description="Nucleoporin Nup54 alpha-helical" evidence="7">
    <location>
        <begin position="359"/>
        <end position="502"/>
    </location>
</feature>
<dbReference type="OrthoDB" id="6162375at2759"/>
<dbReference type="PANTHER" id="PTHR13000">
    <property type="entry name" value="NUCLEOPORIN P54"/>
    <property type="match status" value="1"/>
</dbReference>
<evidence type="ECO:0000256" key="3">
    <source>
        <dbReference type="ARBA" id="ARBA00023132"/>
    </source>
</evidence>
<dbReference type="GO" id="GO:0044613">
    <property type="term" value="C:nuclear pore central transport channel"/>
    <property type="evidence" value="ECO:0007669"/>
    <property type="project" value="TreeGrafter"/>
</dbReference>
<comment type="caution">
    <text evidence="8">The sequence shown here is derived from an EMBL/GenBank/DDBJ whole genome shotgun (WGS) entry which is preliminary data.</text>
</comment>
<feature type="compositionally biased region" description="Polar residues" evidence="6">
    <location>
        <begin position="77"/>
        <end position="98"/>
    </location>
</feature>
<dbReference type="PANTHER" id="PTHR13000:SF0">
    <property type="entry name" value="NUCLEOPORIN P54"/>
    <property type="match status" value="1"/>
</dbReference>
<dbReference type="GO" id="GO:0006999">
    <property type="term" value="P:nuclear pore organization"/>
    <property type="evidence" value="ECO:0007669"/>
    <property type="project" value="TreeGrafter"/>
</dbReference>
<evidence type="ECO:0000256" key="5">
    <source>
        <dbReference type="SAM" id="Coils"/>
    </source>
</evidence>
<evidence type="ECO:0000256" key="2">
    <source>
        <dbReference type="ARBA" id="ARBA00022448"/>
    </source>
</evidence>
<dbReference type="Proteomes" id="UP000230002">
    <property type="component" value="Unassembled WGS sequence"/>
</dbReference>
<name>A0A2G8S526_9APHY</name>
<dbReference type="InterPro" id="IPR025712">
    <property type="entry name" value="Nup54_alpha-helical_dom"/>
</dbReference>
<feature type="region of interest" description="Disordered" evidence="6">
    <location>
        <begin position="1"/>
        <end position="275"/>
    </location>
</feature>
<keyword evidence="3" id="KW-0906">Nuclear pore complex</keyword>
<dbReference type="EMBL" id="AYKW01000023">
    <property type="protein sequence ID" value="PIL28889.1"/>
    <property type="molecule type" value="Genomic_DNA"/>
</dbReference>
<evidence type="ECO:0000313" key="9">
    <source>
        <dbReference type="Proteomes" id="UP000230002"/>
    </source>
</evidence>
<keyword evidence="3" id="KW-0811">Translocation</keyword>
<dbReference type="Gene3D" id="1.20.5.170">
    <property type="match status" value="1"/>
</dbReference>
<evidence type="ECO:0000259" key="7">
    <source>
        <dbReference type="Pfam" id="PF13874"/>
    </source>
</evidence>
<dbReference type="GO" id="GO:0017056">
    <property type="term" value="F:structural constituent of nuclear pore"/>
    <property type="evidence" value="ECO:0007669"/>
    <property type="project" value="TreeGrafter"/>
</dbReference>
<dbReference type="Pfam" id="PF13634">
    <property type="entry name" value="Nucleoporin_FG"/>
    <property type="match status" value="3"/>
</dbReference>
<protein>
    <submittedName>
        <fullName evidence="8">Transporter</fullName>
    </submittedName>
</protein>
<proteinExistence type="predicted"/>
<reference evidence="8 9" key="1">
    <citation type="journal article" date="2015" name="Sci. Rep.">
        <title>Chromosome-level genome map provides insights into diverse defense mechanisms in the medicinal fungus Ganoderma sinense.</title>
        <authorList>
            <person name="Zhu Y."/>
            <person name="Xu J."/>
            <person name="Sun C."/>
            <person name="Zhou S."/>
            <person name="Xu H."/>
            <person name="Nelson D.R."/>
            <person name="Qian J."/>
            <person name="Song J."/>
            <person name="Luo H."/>
            <person name="Xiang L."/>
            <person name="Li Y."/>
            <person name="Xu Z."/>
            <person name="Ji A."/>
            <person name="Wang L."/>
            <person name="Lu S."/>
            <person name="Hayward A."/>
            <person name="Sun W."/>
            <person name="Li X."/>
            <person name="Schwartz D.C."/>
            <person name="Wang Y."/>
            <person name="Chen S."/>
        </authorList>
    </citation>
    <scope>NUCLEOTIDE SEQUENCE [LARGE SCALE GENOMIC DNA]</scope>
    <source>
        <strain evidence="8 9">ZZ0214-1</strain>
    </source>
</reference>
<keyword evidence="3" id="KW-0509">mRNA transport</keyword>
<dbReference type="GO" id="GO:0036228">
    <property type="term" value="P:protein localization to nuclear inner membrane"/>
    <property type="evidence" value="ECO:0007669"/>
    <property type="project" value="TreeGrafter"/>
</dbReference>
<sequence length="586" mass="60047">MSFGAFNPNPQQTGTAGGGLFGSTFGSTQNTAAPATGGPLFGNPSAAQQGTNTGGGLFGGMNANQQATGTTGGGLFGSTQPAGGLFGSTNTNTTQQQPAGGLFGNAAQQGTTGTAPAGGLFGSTTQTGTTGSNLFGNTNANTTAGTGTTTGGGLLGNTATTNPGGGLFGNTAANPQAAPAGGLFGSTTTAPNTTGGGLFGNTANTSTAGTSNLFGAPTTTTAPSGGLFGSTMFGTQPTQQTSLFGSGAPSAGNPLFGAAQPQQQQQTSLFGQQKPAGGLFGGSTLGGNSLLGSTTSNLFASKAAAGPGPQQDAQTQFVQLAQKIQAIQAAWDPSSPQCRFQHYFYNLVDPAQVHLYGRPPNAMNDALWQRAVNENPDPSCHVPVIASGFEDLQKRVEAQTQQATEQQQKIKDLQVRISNLVQRHQLSNASRLQRAATLQTQLTHRVLKLVQHLHLLIPALRSSALRPEEEALRTALEEIDEEVRRPGGTGRIRGKLNELWALVGAVTAARERDRRSSGAGVEWTVVDEDGLTQIAQILAEEQTGLAHLTKLLQKDLKDLAVVLGKDPREYDSDLGSSTATLRASTL</sequence>